<dbReference type="SUPFAM" id="SSF56935">
    <property type="entry name" value="Porins"/>
    <property type="match status" value="1"/>
</dbReference>
<dbReference type="SUPFAM" id="SSF49464">
    <property type="entry name" value="Carboxypeptidase regulatory domain-like"/>
    <property type="match status" value="1"/>
</dbReference>
<dbReference type="InterPro" id="IPR037066">
    <property type="entry name" value="Plug_dom_sf"/>
</dbReference>
<feature type="non-terminal residue" evidence="2">
    <location>
        <position position="1"/>
    </location>
</feature>
<name>A0A381QBY1_9ZZZZ</name>
<dbReference type="PROSITE" id="PS52016">
    <property type="entry name" value="TONB_DEPENDENT_REC_3"/>
    <property type="match status" value="1"/>
</dbReference>
<keyword evidence="1" id="KW-0472">Membrane</keyword>
<protein>
    <recommendedName>
        <fullName evidence="3">TonB-dependent receptor plug domain-containing protein</fullName>
    </recommendedName>
</protein>
<keyword evidence="1" id="KW-1133">Transmembrane helix</keyword>
<dbReference type="AlphaFoldDB" id="A0A381QBY1"/>
<dbReference type="InterPro" id="IPR039426">
    <property type="entry name" value="TonB-dep_rcpt-like"/>
</dbReference>
<dbReference type="InterPro" id="IPR008969">
    <property type="entry name" value="CarboxyPept-like_regulatory"/>
</dbReference>
<dbReference type="EMBL" id="UINC01001294">
    <property type="protein sequence ID" value="SUZ76841.1"/>
    <property type="molecule type" value="Genomic_DNA"/>
</dbReference>
<reference evidence="2" key="1">
    <citation type="submission" date="2018-05" db="EMBL/GenBank/DDBJ databases">
        <authorList>
            <person name="Lanie J.A."/>
            <person name="Ng W.-L."/>
            <person name="Kazmierczak K.M."/>
            <person name="Andrzejewski T.M."/>
            <person name="Davidsen T.M."/>
            <person name="Wayne K.J."/>
            <person name="Tettelin H."/>
            <person name="Glass J.I."/>
            <person name="Rusch D."/>
            <person name="Podicherti R."/>
            <person name="Tsui H.-C.T."/>
            <person name="Winkler M.E."/>
        </authorList>
    </citation>
    <scope>NUCLEOTIDE SEQUENCE</scope>
</reference>
<gene>
    <name evidence="2" type="ORF">METZ01_LOCUS29695</name>
</gene>
<organism evidence="2">
    <name type="scientific">marine metagenome</name>
    <dbReference type="NCBI Taxonomy" id="408172"/>
    <lineage>
        <taxon>unclassified sequences</taxon>
        <taxon>metagenomes</taxon>
        <taxon>ecological metagenomes</taxon>
    </lineage>
</organism>
<evidence type="ECO:0008006" key="3">
    <source>
        <dbReference type="Google" id="ProtNLM"/>
    </source>
</evidence>
<dbReference type="Gene3D" id="2.170.130.10">
    <property type="entry name" value="TonB-dependent receptor, plug domain"/>
    <property type="match status" value="1"/>
</dbReference>
<proteinExistence type="predicted"/>
<sequence length="312" mass="33807">VGAVGFVVELISDSGISSQSKKSNEVELRVDWSKAEARGPKMRARALWLTVLGLALYAWTIGAPIAEAQVIRGTIRDARTSEPVMLAYVGLLAPGRELVVAGLADRYGGFSLHAPTAGSYFLYVARMGYKSVIDGLFEVGEDGVFELQVGLTPAAIDLEDLVVEAEERKSKLELVGFLERAAIGRGTFLIGEDIQAIALDKITDAFRNIPGLNVITTRPLVGAESMRNPEIRIRRGGGECSPTLYVDGAIMALGSQRPESGPDRIQRGVRPDDFVTPASVEAVEIYVRPSETPLQYEARGRCGVVLIWTYVR</sequence>
<evidence type="ECO:0000256" key="1">
    <source>
        <dbReference type="SAM" id="Phobius"/>
    </source>
</evidence>
<evidence type="ECO:0000313" key="2">
    <source>
        <dbReference type="EMBL" id="SUZ76841.1"/>
    </source>
</evidence>
<feature type="transmembrane region" description="Helical" evidence="1">
    <location>
        <begin position="46"/>
        <end position="66"/>
    </location>
</feature>
<keyword evidence="1" id="KW-0812">Transmembrane</keyword>
<accession>A0A381QBY1</accession>